<name>A0A378SGU4_9MYCO</name>
<evidence type="ECO:0000313" key="4">
    <source>
        <dbReference type="Proteomes" id="UP000254291"/>
    </source>
</evidence>
<dbReference type="RefSeq" id="WP_115326683.1">
    <property type="nucleotide sequence ID" value="NZ_JACKST010000060.1"/>
</dbReference>
<feature type="domain" description="Lipid/polyisoprenoid-binding YceI-like" evidence="2">
    <location>
        <begin position="3"/>
        <end position="177"/>
    </location>
</feature>
<proteinExistence type="inferred from homology"/>
<dbReference type="GO" id="GO:0008168">
    <property type="term" value="F:methyltransferase activity"/>
    <property type="evidence" value="ECO:0007669"/>
    <property type="project" value="UniProtKB-KW"/>
</dbReference>
<dbReference type="EC" id="2.1.1.-" evidence="3"/>
<dbReference type="Proteomes" id="UP000254291">
    <property type="component" value="Unassembled WGS sequence"/>
</dbReference>
<sequence>MTTWELDPSDGELLLTTGVTGPAAKMGHRLTIAVQWRATVEWDGDRPVSVEMTVDVGSLEVLGGEGGVTGLSAPEKALARANALKTLQAKRFPQIVFRTSSIEPADHGYLLHGTLDLHGRSRDRVLEVEVEDLGEQWQMACRASVSHADHGLKPYSMMMGAMKVADEVAVSFTARHPK</sequence>
<keyword evidence="3" id="KW-0808">Transferase</keyword>
<keyword evidence="3" id="KW-0489">Methyltransferase</keyword>
<evidence type="ECO:0000313" key="3">
    <source>
        <dbReference type="EMBL" id="STZ41841.1"/>
    </source>
</evidence>
<dbReference type="AlphaFoldDB" id="A0A378SGU4"/>
<dbReference type="SUPFAM" id="SSF101874">
    <property type="entry name" value="YceI-like"/>
    <property type="match status" value="1"/>
</dbReference>
<dbReference type="GO" id="GO:0032259">
    <property type="term" value="P:methylation"/>
    <property type="evidence" value="ECO:0007669"/>
    <property type="project" value="UniProtKB-KW"/>
</dbReference>
<dbReference type="Pfam" id="PF04264">
    <property type="entry name" value="YceI"/>
    <property type="match status" value="1"/>
</dbReference>
<dbReference type="EMBL" id="UGQM01000001">
    <property type="protein sequence ID" value="STZ41841.1"/>
    <property type="molecule type" value="Genomic_DNA"/>
</dbReference>
<gene>
    <name evidence="3" type="ORF">NCTC10742_01048</name>
</gene>
<evidence type="ECO:0000259" key="2">
    <source>
        <dbReference type="SMART" id="SM00867"/>
    </source>
</evidence>
<protein>
    <submittedName>
        <fullName evidence="3">S-adenosyl-L-methionine-dependent methyltransferase</fullName>
        <ecNumber evidence="3">2.1.1.-</ecNumber>
    </submittedName>
</protein>
<dbReference type="Gene3D" id="2.40.128.110">
    <property type="entry name" value="Lipid/polyisoprenoid-binding, YceI-like"/>
    <property type="match status" value="1"/>
</dbReference>
<accession>A0A378SGU4</accession>
<comment type="similarity">
    <text evidence="1">Belongs to the UPF0312 family.</text>
</comment>
<evidence type="ECO:0000256" key="1">
    <source>
        <dbReference type="ARBA" id="ARBA00008812"/>
    </source>
</evidence>
<dbReference type="InterPro" id="IPR007372">
    <property type="entry name" value="Lipid/polyisoprenoid-bd_YceI"/>
</dbReference>
<reference evidence="3 4" key="1">
    <citation type="submission" date="2018-06" db="EMBL/GenBank/DDBJ databases">
        <authorList>
            <consortium name="Pathogen Informatics"/>
            <person name="Doyle S."/>
        </authorList>
    </citation>
    <scope>NUCLEOTIDE SEQUENCE [LARGE SCALE GENOMIC DNA]</scope>
    <source>
        <strain evidence="3 4">NCTC10742</strain>
    </source>
</reference>
<organism evidence="3 4">
    <name type="scientific">Mycolicibacterium gilvum</name>
    <dbReference type="NCBI Taxonomy" id="1804"/>
    <lineage>
        <taxon>Bacteria</taxon>
        <taxon>Bacillati</taxon>
        <taxon>Actinomycetota</taxon>
        <taxon>Actinomycetes</taxon>
        <taxon>Mycobacteriales</taxon>
        <taxon>Mycobacteriaceae</taxon>
        <taxon>Mycolicibacterium</taxon>
    </lineage>
</organism>
<dbReference type="SMART" id="SM00867">
    <property type="entry name" value="YceI"/>
    <property type="match status" value="1"/>
</dbReference>
<dbReference type="InterPro" id="IPR036761">
    <property type="entry name" value="TTHA0802/YceI-like_sf"/>
</dbReference>